<feature type="transmembrane region" description="Helical" evidence="1">
    <location>
        <begin position="211"/>
        <end position="232"/>
    </location>
</feature>
<dbReference type="PANTHER" id="PTHR14136:SF17">
    <property type="entry name" value="BTB_POZ DOMAIN-CONTAINING PROTEIN KCTD9"/>
    <property type="match status" value="1"/>
</dbReference>
<protein>
    <recommendedName>
        <fullName evidence="5">Low-complexity protein</fullName>
    </recommendedName>
</protein>
<dbReference type="SUPFAM" id="SSF141571">
    <property type="entry name" value="Pentapeptide repeat-like"/>
    <property type="match status" value="1"/>
</dbReference>
<dbReference type="Gene3D" id="2.160.20.80">
    <property type="entry name" value="E3 ubiquitin-protein ligase SopA"/>
    <property type="match status" value="2"/>
</dbReference>
<keyword evidence="4" id="KW-1185">Reference proteome</keyword>
<organism evidence="2 4">
    <name type="scientific">Mastigocoleus testarum BC008</name>
    <dbReference type="NCBI Taxonomy" id="371196"/>
    <lineage>
        <taxon>Bacteria</taxon>
        <taxon>Bacillati</taxon>
        <taxon>Cyanobacteriota</taxon>
        <taxon>Cyanophyceae</taxon>
        <taxon>Nostocales</taxon>
        <taxon>Hapalosiphonaceae</taxon>
        <taxon>Mastigocoleus</taxon>
    </lineage>
</organism>
<dbReference type="Pfam" id="PF00805">
    <property type="entry name" value="Pentapeptide"/>
    <property type="match status" value="3"/>
</dbReference>
<dbReference type="EMBL" id="LMTZ01000118">
    <property type="protein sequence ID" value="KST64735.1"/>
    <property type="molecule type" value="Genomic_DNA"/>
</dbReference>
<sequence length="716" mass="77873">MSKDFSRHNLQGCSFKGKNLEGANFSYADIRGANFTNAILRGSDFRGAEAGQERSWMLFLTVFLSFIAILPAFTAGITTIFNQSLLNPNPLVHLSTVVILILPFIVTTTKGFPASLVSIAFSLGISTLLVIFSTFSTLFNDGTTLAFIFIAIGTITGSTSIAASITGVTILAGIKVAIMAGITSVIASLAGTVVGMFFLEKFGSVSNFELAAELAVAIMVLIGSVQGIYIGWRILVGDPKFSLIYPIAINFTAIGGTSFRNADLTDANFTSARLKSTDFRKAKLTRTYFHKTKLLDRVRPGTSYLQYPQVRQLILTGQGQDKIFDRLNLRGINLKKAFLTDASFISTDLSEACLQDGDLSRAKLVQTQLDATDFTGATLTGAYIEDWGITNETNFRGVRCEYVYMRLPTKENPNPLRKPDNNAETFADGEFGDFIQPIFDTLDLYHNQGVDPRAIAISFKQLAEKNPDAELRIAGIEIRGESEDKVLLRAKTTPLADKSQLSAEYFEIYNQVKALTQQEVQALMAEKDRRIRSLENFVNTALKSPSFYSNTQIEEVSNMTNNPGGFSVGGSVGGNINNVQGDNNRAVQGDNNQAVLGDGNQVTQQNQVSAEVEASLTKADIVALFTQLENLVKAAKVDQDTKETAIEDISAAKKATDKEEPKKNIALANLESVAQTLEKTSKTVDAGQKLWNKAKPIITKIAGWLGAAASSYLLKL</sequence>
<comment type="caution">
    <text evidence="2">The sequence shown here is derived from an EMBL/GenBank/DDBJ whole genome shotgun (WGS) entry which is preliminary data.</text>
</comment>
<dbReference type="InterPro" id="IPR051082">
    <property type="entry name" value="Pentapeptide-BTB/POZ_domain"/>
</dbReference>
<feature type="transmembrane region" description="Helical" evidence="1">
    <location>
        <begin position="145"/>
        <end position="171"/>
    </location>
</feature>
<accession>A0A0V7ZHK1</accession>
<gene>
    <name evidence="2" type="ORF">BC008_40225</name>
    <name evidence="3" type="ORF">BC008_41200</name>
</gene>
<evidence type="ECO:0000313" key="3">
    <source>
        <dbReference type="EMBL" id="KST64735.1"/>
    </source>
</evidence>
<evidence type="ECO:0008006" key="5">
    <source>
        <dbReference type="Google" id="ProtNLM"/>
    </source>
</evidence>
<evidence type="ECO:0000313" key="4">
    <source>
        <dbReference type="Proteomes" id="UP000053372"/>
    </source>
</evidence>
<name>A0A0V7ZHK1_9CYAN</name>
<dbReference type="RefSeq" id="WP_027844192.1">
    <property type="nucleotide sequence ID" value="NZ_LMTZ01000118.1"/>
</dbReference>
<dbReference type="EMBL" id="LMTZ01000129">
    <property type="protein sequence ID" value="KST64025.1"/>
    <property type="molecule type" value="Genomic_DNA"/>
</dbReference>
<keyword evidence="1" id="KW-0472">Membrane</keyword>
<evidence type="ECO:0000313" key="2">
    <source>
        <dbReference type="EMBL" id="KST64025.1"/>
    </source>
</evidence>
<proteinExistence type="predicted"/>
<dbReference type="AlphaFoldDB" id="A0A0V7ZHK1"/>
<keyword evidence="1" id="KW-0812">Transmembrane</keyword>
<evidence type="ECO:0000256" key="1">
    <source>
        <dbReference type="SAM" id="Phobius"/>
    </source>
</evidence>
<feature type="transmembrane region" description="Helical" evidence="1">
    <location>
        <begin position="178"/>
        <end position="199"/>
    </location>
</feature>
<dbReference type="PANTHER" id="PTHR14136">
    <property type="entry name" value="BTB_POZ DOMAIN-CONTAINING PROTEIN KCTD9"/>
    <property type="match status" value="1"/>
</dbReference>
<feature type="transmembrane region" description="Helical" evidence="1">
    <location>
        <begin position="116"/>
        <end position="139"/>
    </location>
</feature>
<dbReference type="InterPro" id="IPR001646">
    <property type="entry name" value="5peptide_repeat"/>
</dbReference>
<reference evidence="2 4" key="1">
    <citation type="journal article" date="2015" name="Genome Announc.">
        <title>Draft Genome of the Euendolithic (true boring) Cyanobacterium Mastigocoleus testarum strain BC008.</title>
        <authorList>
            <person name="Guida B.S."/>
            <person name="Garcia-Pichel F."/>
        </authorList>
    </citation>
    <scope>NUCLEOTIDE SEQUENCE [LARGE SCALE GENOMIC DNA]</scope>
    <source>
        <strain evidence="2 4">BC008</strain>
    </source>
</reference>
<feature type="transmembrane region" description="Helical" evidence="1">
    <location>
        <begin position="56"/>
        <end position="78"/>
    </location>
</feature>
<keyword evidence="1" id="KW-1133">Transmembrane helix</keyword>
<dbReference type="OrthoDB" id="528457at2"/>
<feature type="transmembrane region" description="Helical" evidence="1">
    <location>
        <begin position="90"/>
        <end position="109"/>
    </location>
</feature>
<dbReference type="Proteomes" id="UP000053372">
    <property type="component" value="Unassembled WGS sequence"/>
</dbReference>